<proteinExistence type="inferred from homology"/>
<dbReference type="GO" id="GO:1990351">
    <property type="term" value="C:transporter complex"/>
    <property type="evidence" value="ECO:0007669"/>
    <property type="project" value="TreeGrafter"/>
</dbReference>
<accession>I3CL71</accession>
<comment type="similarity">
    <text evidence="6">Belongs to the LptE lipoprotein family.</text>
</comment>
<evidence type="ECO:0000256" key="3">
    <source>
        <dbReference type="ARBA" id="ARBA00023139"/>
    </source>
</evidence>
<dbReference type="PANTHER" id="PTHR38098:SF1">
    <property type="entry name" value="LPS-ASSEMBLY LIPOPROTEIN LPTE"/>
    <property type="match status" value="1"/>
</dbReference>
<sequence>MLKPFLLNRQLFNLLTLLCLSMVLTACGFQLRGTIGYPMKTAYLQSENANRITTEVTRLLQDNGVTVTNKSEDAEIIVILRNEIIDRRVLSVSAITGRLEEIELNFRVELEVQNAKDKRVLQDKQVVSLLRDYSFDETAVLAKDTEEQVIKEDMFRDATAQVLRRLQMLKMPKSS</sequence>
<dbReference type="EMBL" id="JH600070">
    <property type="protein sequence ID" value="EIJ44364.1"/>
    <property type="molecule type" value="Genomic_DNA"/>
</dbReference>
<evidence type="ECO:0000256" key="1">
    <source>
        <dbReference type="ARBA" id="ARBA00022729"/>
    </source>
</evidence>
<evidence type="ECO:0000313" key="8">
    <source>
        <dbReference type="Proteomes" id="UP000005744"/>
    </source>
</evidence>
<comment type="subcellular location">
    <subcellularLocation>
        <location evidence="6">Cell outer membrane</location>
        <topology evidence="6">Lipid-anchor</topology>
    </subcellularLocation>
</comment>
<dbReference type="PROSITE" id="PS51257">
    <property type="entry name" value="PROKAR_LIPOPROTEIN"/>
    <property type="match status" value="1"/>
</dbReference>
<organism evidence="7 8">
    <name type="scientific">Beggiatoa alba B18LD</name>
    <dbReference type="NCBI Taxonomy" id="395493"/>
    <lineage>
        <taxon>Bacteria</taxon>
        <taxon>Pseudomonadati</taxon>
        <taxon>Pseudomonadota</taxon>
        <taxon>Gammaproteobacteria</taxon>
        <taxon>Thiotrichales</taxon>
        <taxon>Thiotrichaceae</taxon>
        <taxon>Beggiatoa</taxon>
    </lineage>
</organism>
<protein>
    <recommendedName>
        <fullName evidence="6">LPS-assembly lipoprotein LptE</fullName>
    </recommendedName>
</protein>
<keyword evidence="3 6" id="KW-0564">Palmitate</keyword>
<dbReference type="Pfam" id="PF04390">
    <property type="entry name" value="LptE"/>
    <property type="match status" value="1"/>
</dbReference>
<dbReference type="Proteomes" id="UP000005744">
    <property type="component" value="Unassembled WGS sequence"/>
</dbReference>
<comment type="subunit">
    <text evidence="6">Component of the lipopolysaccharide transport and assembly complex. Interacts with LptD.</text>
</comment>
<dbReference type="OrthoDB" id="5625284at2"/>
<name>I3CL71_9GAMM</name>
<dbReference type="PANTHER" id="PTHR38098">
    <property type="entry name" value="LPS-ASSEMBLY LIPOPROTEIN LPTE"/>
    <property type="match status" value="1"/>
</dbReference>
<keyword evidence="8" id="KW-1185">Reference proteome</keyword>
<evidence type="ECO:0000256" key="2">
    <source>
        <dbReference type="ARBA" id="ARBA00023136"/>
    </source>
</evidence>
<reference evidence="7 8" key="1">
    <citation type="submission" date="2011-11" db="EMBL/GenBank/DDBJ databases">
        <title>Improved High-Quality Draft sequence of Beggiatoa alba B18lD.</title>
        <authorList>
            <consortium name="US DOE Joint Genome Institute"/>
            <person name="Lucas S."/>
            <person name="Han J."/>
            <person name="Lapidus A."/>
            <person name="Cheng J.-F."/>
            <person name="Goodwin L."/>
            <person name="Pitluck S."/>
            <person name="Peters L."/>
            <person name="Mikhailova N."/>
            <person name="Held B."/>
            <person name="Detter J.C."/>
            <person name="Han C."/>
            <person name="Tapia R."/>
            <person name="Land M."/>
            <person name="Hauser L."/>
            <person name="Kyrpides N."/>
            <person name="Ivanova N."/>
            <person name="Pagani I."/>
            <person name="Samuel K."/>
            <person name="Teske A."/>
            <person name="Mueller J."/>
            <person name="Woyke T."/>
        </authorList>
    </citation>
    <scope>NUCLEOTIDE SEQUENCE [LARGE SCALE GENOMIC DNA]</scope>
    <source>
        <strain evidence="7 8">B18LD</strain>
    </source>
</reference>
<dbReference type="GO" id="GO:0001530">
    <property type="term" value="F:lipopolysaccharide binding"/>
    <property type="evidence" value="ECO:0007669"/>
    <property type="project" value="TreeGrafter"/>
</dbReference>
<dbReference type="AlphaFoldDB" id="I3CL71"/>
<keyword evidence="1 6" id="KW-0732">Signal</keyword>
<comment type="function">
    <text evidence="6">Together with LptD, is involved in the assembly of lipopolysaccharide (LPS) at the surface of the outer membrane. Required for the proper assembly of LptD. Binds LPS and may serve as the LPS recognition site at the outer membrane.</text>
</comment>
<dbReference type="GO" id="GO:0043165">
    <property type="term" value="P:Gram-negative-bacterium-type cell outer membrane assembly"/>
    <property type="evidence" value="ECO:0007669"/>
    <property type="project" value="UniProtKB-UniRule"/>
</dbReference>
<gene>
    <name evidence="6" type="primary">lptE</name>
    <name evidence="7" type="ORF">BegalDRAFT_3557</name>
</gene>
<dbReference type="STRING" id="395493.BegalDRAFT_3557"/>
<keyword evidence="4 6" id="KW-0998">Cell outer membrane</keyword>
<evidence type="ECO:0000256" key="6">
    <source>
        <dbReference type="HAMAP-Rule" id="MF_01186"/>
    </source>
</evidence>
<dbReference type="eggNOG" id="COG2980">
    <property type="taxonomic scope" value="Bacteria"/>
</dbReference>
<evidence type="ECO:0000256" key="5">
    <source>
        <dbReference type="ARBA" id="ARBA00023288"/>
    </source>
</evidence>
<dbReference type="HAMAP" id="MF_01186">
    <property type="entry name" value="LPS_assembly_LptE"/>
    <property type="match status" value="1"/>
</dbReference>
<evidence type="ECO:0000313" key="7">
    <source>
        <dbReference type="EMBL" id="EIJ44364.1"/>
    </source>
</evidence>
<dbReference type="GO" id="GO:0015920">
    <property type="term" value="P:lipopolysaccharide transport"/>
    <property type="evidence" value="ECO:0007669"/>
    <property type="project" value="TreeGrafter"/>
</dbReference>
<dbReference type="GO" id="GO:0009279">
    <property type="term" value="C:cell outer membrane"/>
    <property type="evidence" value="ECO:0007669"/>
    <property type="project" value="UniProtKB-SubCell"/>
</dbReference>
<dbReference type="HOGENOM" id="CLU_103309_0_1_6"/>
<dbReference type="Gene3D" id="3.30.160.150">
    <property type="entry name" value="Lipoprotein like domain"/>
    <property type="match status" value="1"/>
</dbReference>
<evidence type="ECO:0000256" key="4">
    <source>
        <dbReference type="ARBA" id="ARBA00023237"/>
    </source>
</evidence>
<dbReference type="RefSeq" id="WP_002692377.1">
    <property type="nucleotide sequence ID" value="NZ_JH600070.1"/>
</dbReference>
<keyword evidence="2 6" id="KW-0472">Membrane</keyword>
<keyword evidence="5 6" id="KW-0449">Lipoprotein</keyword>
<dbReference type="InterPro" id="IPR007485">
    <property type="entry name" value="LPS_assembly_LptE"/>
</dbReference>